<reference evidence="7 8" key="1">
    <citation type="submission" date="2021-08" db="EMBL/GenBank/DDBJ databases">
        <title>Complete genome sequence of Leptospira kobayashii strain E30.</title>
        <authorList>
            <person name="Nakao R."/>
            <person name="Nakamura S."/>
            <person name="Masuzawa T."/>
            <person name="Koizumi N."/>
        </authorList>
    </citation>
    <scope>NUCLEOTIDE SEQUENCE [LARGE SCALE GENOMIC DNA]</scope>
    <source>
        <strain evidence="7 8">E30</strain>
    </source>
</reference>
<dbReference type="InterPro" id="IPR050448">
    <property type="entry name" value="OpgB/LTA_synthase_biosynth"/>
</dbReference>
<evidence type="ECO:0000256" key="2">
    <source>
        <dbReference type="ARBA" id="ARBA00022475"/>
    </source>
</evidence>
<gene>
    <name evidence="7" type="ORF">LPTSP3_g13050</name>
</gene>
<evidence type="ECO:0000256" key="3">
    <source>
        <dbReference type="ARBA" id="ARBA00022692"/>
    </source>
</evidence>
<evidence type="ECO:0000259" key="6">
    <source>
        <dbReference type="Pfam" id="PF00884"/>
    </source>
</evidence>
<evidence type="ECO:0000256" key="5">
    <source>
        <dbReference type="ARBA" id="ARBA00023136"/>
    </source>
</evidence>
<keyword evidence="8" id="KW-1185">Reference proteome</keyword>
<name>A0ABM7UI31_9LEPT</name>
<sequence>MQNPERKVSNRTVFDSKPNIDFTIPKLSKDTDIVVFFLEGVGKKDLNLNRSQNFSKKNPVWEVDHFYISVPHSSKSIFTALTGVTQIRETRPNLNPLHLSASLPKILERNGYETIFLFSQPSVFENIDEMAKRLFQIHYDKEKLKSKLNSRYSEFSWGLDDRSLLDFVKKYLPDFERPMFLWVGFSNTHSPYFVSDSNPFPAENSSDPHSRFLSALQFNLSLVDEMINEITKKRGRDTLFILTSDHGESFGERGFFGHNYSVYNSETLVPFMIRYTKSNERKHFPVGSLSDFKTSLLALFDFPDVGIREEKNFFNKEYKIEHKFKSWNSDSYMGYLEGEKKWIYHSQSDRLFLTNWDETVETELMNRKDKSDFFKRFHKEDP</sequence>
<keyword evidence="2" id="KW-1003">Cell membrane</keyword>
<dbReference type="InterPro" id="IPR000917">
    <property type="entry name" value="Sulfatase_N"/>
</dbReference>
<comment type="subcellular location">
    <subcellularLocation>
        <location evidence="1">Cell membrane</location>
        <topology evidence="1">Multi-pass membrane protein</topology>
    </subcellularLocation>
</comment>
<dbReference type="Pfam" id="PF00884">
    <property type="entry name" value="Sulfatase"/>
    <property type="match status" value="1"/>
</dbReference>
<keyword evidence="4" id="KW-1133">Transmembrane helix</keyword>
<dbReference type="EMBL" id="AP025028">
    <property type="protein sequence ID" value="BDA78375.1"/>
    <property type="molecule type" value="Genomic_DNA"/>
</dbReference>
<dbReference type="InterPro" id="IPR017850">
    <property type="entry name" value="Alkaline_phosphatase_core_sf"/>
</dbReference>
<evidence type="ECO:0000313" key="7">
    <source>
        <dbReference type="EMBL" id="BDA78375.1"/>
    </source>
</evidence>
<keyword evidence="3" id="KW-0812">Transmembrane</keyword>
<evidence type="ECO:0000256" key="4">
    <source>
        <dbReference type="ARBA" id="ARBA00022989"/>
    </source>
</evidence>
<organism evidence="7 8">
    <name type="scientific">Leptospira kobayashii</name>
    <dbReference type="NCBI Taxonomy" id="1917830"/>
    <lineage>
        <taxon>Bacteria</taxon>
        <taxon>Pseudomonadati</taxon>
        <taxon>Spirochaetota</taxon>
        <taxon>Spirochaetia</taxon>
        <taxon>Leptospirales</taxon>
        <taxon>Leptospiraceae</taxon>
        <taxon>Leptospira</taxon>
    </lineage>
</organism>
<feature type="domain" description="Sulfatase N-terminal" evidence="6">
    <location>
        <begin position="32"/>
        <end position="301"/>
    </location>
</feature>
<evidence type="ECO:0000256" key="1">
    <source>
        <dbReference type="ARBA" id="ARBA00004651"/>
    </source>
</evidence>
<keyword evidence="5" id="KW-0472">Membrane</keyword>
<accession>A0ABM7UI31</accession>
<dbReference type="Proteomes" id="UP000245263">
    <property type="component" value="Chromosome 1"/>
</dbReference>
<dbReference type="PANTHER" id="PTHR47371:SF3">
    <property type="entry name" value="PHOSPHOGLYCEROL TRANSFERASE I"/>
    <property type="match status" value="1"/>
</dbReference>
<dbReference type="Gene3D" id="3.40.720.10">
    <property type="entry name" value="Alkaline Phosphatase, subunit A"/>
    <property type="match status" value="1"/>
</dbReference>
<dbReference type="PANTHER" id="PTHR47371">
    <property type="entry name" value="LIPOTEICHOIC ACID SYNTHASE"/>
    <property type="match status" value="1"/>
</dbReference>
<dbReference type="SUPFAM" id="SSF53649">
    <property type="entry name" value="Alkaline phosphatase-like"/>
    <property type="match status" value="1"/>
</dbReference>
<protein>
    <recommendedName>
        <fullName evidence="6">Sulfatase N-terminal domain-containing protein</fullName>
    </recommendedName>
</protein>
<proteinExistence type="predicted"/>
<evidence type="ECO:0000313" key="8">
    <source>
        <dbReference type="Proteomes" id="UP000245263"/>
    </source>
</evidence>